<dbReference type="InterPro" id="IPR027417">
    <property type="entry name" value="P-loop_NTPase"/>
</dbReference>
<organism evidence="5 6">
    <name type="scientific">Candidatus Roizmanbacteria bacterium RIFOXYA1_FULL_41_12</name>
    <dbReference type="NCBI Taxonomy" id="1802082"/>
    <lineage>
        <taxon>Bacteria</taxon>
        <taxon>Candidatus Roizmaniibacteriota</taxon>
    </lineage>
</organism>
<dbReference type="GO" id="GO:0005524">
    <property type="term" value="F:ATP binding"/>
    <property type="evidence" value="ECO:0007669"/>
    <property type="project" value="UniProtKB-KW"/>
</dbReference>
<dbReference type="PANTHER" id="PTHR24220">
    <property type="entry name" value="IMPORT ATP-BINDING PROTEIN"/>
    <property type="match status" value="1"/>
</dbReference>
<dbReference type="GO" id="GO:0016887">
    <property type="term" value="F:ATP hydrolysis activity"/>
    <property type="evidence" value="ECO:0007669"/>
    <property type="project" value="InterPro"/>
</dbReference>
<dbReference type="InterPro" id="IPR015854">
    <property type="entry name" value="ABC_transpr_LolD-like"/>
</dbReference>
<accession>A0A1F7KA60</accession>
<keyword evidence="2" id="KW-0547">Nucleotide-binding</keyword>
<dbReference type="PANTHER" id="PTHR24220:SF470">
    <property type="entry name" value="CELL DIVISION ATP-BINDING PROTEIN FTSE"/>
    <property type="match status" value="1"/>
</dbReference>
<comment type="similarity">
    <text evidence="1">Belongs to the ABC transporter superfamily.</text>
</comment>
<dbReference type="InterPro" id="IPR003593">
    <property type="entry name" value="AAA+_ATPase"/>
</dbReference>
<dbReference type="Gene3D" id="3.40.50.300">
    <property type="entry name" value="P-loop containing nucleotide triphosphate hydrolases"/>
    <property type="match status" value="1"/>
</dbReference>
<evidence type="ECO:0000256" key="3">
    <source>
        <dbReference type="ARBA" id="ARBA00022840"/>
    </source>
</evidence>
<gene>
    <name evidence="5" type="ORF">A2209_00170</name>
</gene>
<dbReference type="InterPro" id="IPR003439">
    <property type="entry name" value="ABC_transporter-like_ATP-bd"/>
</dbReference>
<sequence>MIKFEHVSLSFGAGNFQLEDINFEVERGEFIFLIGPSGAGKTSILKMILREIYPKSGSVYVDDQLISSRKFKEVEKLRQKIGTIFQDFKIIYDRSVIENLVLSLEILNQKNPKEEALSSLKKVGLEHKANFFPLQLSAGELQRLAIARAMAGGREIILADEPTGNLDPVTSWEIVRLFRQIHDQKKTIVFATHNSEIVNTLKKRVLLVKKGKIIKDSRDGSYKLDNK</sequence>
<keyword evidence="3" id="KW-0067">ATP-binding</keyword>
<evidence type="ECO:0000259" key="4">
    <source>
        <dbReference type="PROSITE" id="PS50893"/>
    </source>
</evidence>
<protein>
    <recommendedName>
        <fullName evidence="4">ABC transporter domain-containing protein</fullName>
    </recommendedName>
</protein>
<evidence type="ECO:0000256" key="2">
    <source>
        <dbReference type="ARBA" id="ARBA00022741"/>
    </source>
</evidence>
<evidence type="ECO:0000313" key="5">
    <source>
        <dbReference type="EMBL" id="OGK64733.1"/>
    </source>
</evidence>
<comment type="caution">
    <text evidence="5">The sequence shown here is derived from an EMBL/GenBank/DDBJ whole genome shotgun (WGS) entry which is preliminary data.</text>
</comment>
<dbReference type="EMBL" id="MGBG01000015">
    <property type="protein sequence ID" value="OGK64733.1"/>
    <property type="molecule type" value="Genomic_DNA"/>
</dbReference>
<dbReference type="GO" id="GO:0005886">
    <property type="term" value="C:plasma membrane"/>
    <property type="evidence" value="ECO:0007669"/>
    <property type="project" value="TreeGrafter"/>
</dbReference>
<name>A0A1F7KA60_9BACT</name>
<dbReference type="Proteomes" id="UP000178450">
    <property type="component" value="Unassembled WGS sequence"/>
</dbReference>
<dbReference type="GO" id="GO:0022857">
    <property type="term" value="F:transmembrane transporter activity"/>
    <property type="evidence" value="ECO:0007669"/>
    <property type="project" value="TreeGrafter"/>
</dbReference>
<dbReference type="PROSITE" id="PS50893">
    <property type="entry name" value="ABC_TRANSPORTER_2"/>
    <property type="match status" value="1"/>
</dbReference>
<dbReference type="PROSITE" id="PS00211">
    <property type="entry name" value="ABC_TRANSPORTER_1"/>
    <property type="match status" value="1"/>
</dbReference>
<evidence type="ECO:0000256" key="1">
    <source>
        <dbReference type="ARBA" id="ARBA00005417"/>
    </source>
</evidence>
<dbReference type="Pfam" id="PF00005">
    <property type="entry name" value="ABC_tran"/>
    <property type="match status" value="1"/>
</dbReference>
<proteinExistence type="inferred from homology"/>
<dbReference type="InterPro" id="IPR017871">
    <property type="entry name" value="ABC_transporter-like_CS"/>
</dbReference>
<dbReference type="SMART" id="SM00382">
    <property type="entry name" value="AAA"/>
    <property type="match status" value="1"/>
</dbReference>
<dbReference type="SUPFAM" id="SSF52540">
    <property type="entry name" value="P-loop containing nucleoside triphosphate hydrolases"/>
    <property type="match status" value="1"/>
</dbReference>
<dbReference type="AlphaFoldDB" id="A0A1F7KA60"/>
<evidence type="ECO:0000313" key="6">
    <source>
        <dbReference type="Proteomes" id="UP000178450"/>
    </source>
</evidence>
<feature type="domain" description="ABC transporter" evidence="4">
    <location>
        <begin position="2"/>
        <end position="227"/>
    </location>
</feature>
<reference evidence="5 6" key="1">
    <citation type="journal article" date="2016" name="Nat. Commun.">
        <title>Thousands of microbial genomes shed light on interconnected biogeochemical processes in an aquifer system.</title>
        <authorList>
            <person name="Anantharaman K."/>
            <person name="Brown C.T."/>
            <person name="Hug L.A."/>
            <person name="Sharon I."/>
            <person name="Castelle C.J."/>
            <person name="Probst A.J."/>
            <person name="Thomas B.C."/>
            <person name="Singh A."/>
            <person name="Wilkins M.J."/>
            <person name="Karaoz U."/>
            <person name="Brodie E.L."/>
            <person name="Williams K.H."/>
            <person name="Hubbard S.S."/>
            <person name="Banfield J.F."/>
        </authorList>
    </citation>
    <scope>NUCLEOTIDE SEQUENCE [LARGE SCALE GENOMIC DNA]</scope>
</reference>
<dbReference type="FunFam" id="3.40.50.300:FF:000056">
    <property type="entry name" value="Cell division ATP-binding protein FtsE"/>
    <property type="match status" value="1"/>
</dbReference>